<dbReference type="Pfam" id="PF04891">
    <property type="entry name" value="NifQ"/>
    <property type="match status" value="1"/>
</dbReference>
<sequence length="215" mass="23007">MHALPTARPDAPSDGSGTARQLARALLRYAPPGHPDAGFFATVLGKSLAHGDLGRSGLTPRELDALLARLFPGAPAAHDASLAALREQGAAYAEPGLDGAHAEFTRLLRALLDAWSSPDLDTTAWVTGVLARACLRPDHLWRDVGLSGREDVTALLTRHYPGLVARNVRNLRWKQFLAYSAREHAGQPPSEAPGCPACEDYGVCYRPAPAEPPRQ</sequence>
<evidence type="ECO:0000313" key="2">
    <source>
        <dbReference type="Proteomes" id="UP000289465"/>
    </source>
</evidence>
<dbReference type="OrthoDB" id="192277at2"/>
<reference evidence="1 2" key="1">
    <citation type="submission" date="2018-07" db="EMBL/GenBank/DDBJ databases">
        <authorList>
            <person name="Peeters C."/>
        </authorList>
    </citation>
    <scope>NUCLEOTIDE SEQUENCE [LARGE SCALE GENOMIC DNA]</scope>
    <source>
        <strain evidence="1 2">LMG 30378</strain>
    </source>
</reference>
<dbReference type="GO" id="GO:0030151">
    <property type="term" value="F:molybdenum ion binding"/>
    <property type="evidence" value="ECO:0007669"/>
    <property type="project" value="InterPro"/>
</dbReference>
<name>A0A446CYM4_9BURK</name>
<dbReference type="RefSeq" id="WP_129245608.1">
    <property type="nucleotide sequence ID" value="NZ_UFQC01000044.1"/>
</dbReference>
<dbReference type="EMBL" id="UFQC01000044">
    <property type="protein sequence ID" value="SSW72984.1"/>
    <property type="molecule type" value="Genomic_DNA"/>
</dbReference>
<protein>
    <recommendedName>
        <fullName evidence="3">Nitrogen fixation protein NifQ</fullName>
    </recommendedName>
</protein>
<proteinExistence type="predicted"/>
<organism evidence="1 2">
    <name type="scientific">Achromobacter veterisilvae</name>
    <dbReference type="NCBI Taxonomy" id="2069367"/>
    <lineage>
        <taxon>Bacteria</taxon>
        <taxon>Pseudomonadati</taxon>
        <taxon>Pseudomonadota</taxon>
        <taxon>Betaproteobacteria</taxon>
        <taxon>Burkholderiales</taxon>
        <taxon>Alcaligenaceae</taxon>
        <taxon>Achromobacter</taxon>
    </lineage>
</organism>
<evidence type="ECO:0008006" key="3">
    <source>
        <dbReference type="Google" id="ProtNLM"/>
    </source>
</evidence>
<dbReference type="GO" id="GO:0009399">
    <property type="term" value="P:nitrogen fixation"/>
    <property type="evidence" value="ECO:0007669"/>
    <property type="project" value="InterPro"/>
</dbReference>
<accession>A0A446CYM4</accession>
<evidence type="ECO:0000313" key="1">
    <source>
        <dbReference type="EMBL" id="SSW72984.1"/>
    </source>
</evidence>
<gene>
    <name evidence="1" type="ORF">AVE30378_05431</name>
</gene>
<dbReference type="InterPro" id="IPR006975">
    <property type="entry name" value="NifQ"/>
</dbReference>
<dbReference type="AlphaFoldDB" id="A0A446CYM4"/>
<dbReference type="Proteomes" id="UP000289465">
    <property type="component" value="Unassembled WGS sequence"/>
</dbReference>